<name>A0AAD8PM23_9PEZI</name>
<dbReference type="Proteomes" id="UP001230504">
    <property type="component" value="Unassembled WGS sequence"/>
</dbReference>
<dbReference type="EMBL" id="JAHLJV010000127">
    <property type="protein sequence ID" value="KAK1569648.1"/>
    <property type="molecule type" value="Genomic_DNA"/>
</dbReference>
<evidence type="ECO:0000256" key="1">
    <source>
        <dbReference type="SAM" id="MobiDB-lite"/>
    </source>
</evidence>
<feature type="compositionally biased region" description="Polar residues" evidence="1">
    <location>
        <begin position="220"/>
        <end position="236"/>
    </location>
</feature>
<evidence type="ECO:0000313" key="3">
    <source>
        <dbReference type="Proteomes" id="UP001230504"/>
    </source>
</evidence>
<dbReference type="RefSeq" id="XP_060407863.1">
    <property type="nucleotide sequence ID" value="XM_060564525.1"/>
</dbReference>
<protein>
    <submittedName>
        <fullName evidence="2">Uncharacterized protein</fullName>
    </submittedName>
</protein>
<dbReference type="AlphaFoldDB" id="A0AAD8PM23"/>
<feature type="region of interest" description="Disordered" evidence="1">
    <location>
        <begin position="171"/>
        <end position="260"/>
    </location>
</feature>
<gene>
    <name evidence="2" type="ORF">LY79DRAFT_679596</name>
</gene>
<organism evidence="2 3">
    <name type="scientific">Colletotrichum navitas</name>
    <dbReference type="NCBI Taxonomy" id="681940"/>
    <lineage>
        <taxon>Eukaryota</taxon>
        <taxon>Fungi</taxon>
        <taxon>Dikarya</taxon>
        <taxon>Ascomycota</taxon>
        <taxon>Pezizomycotina</taxon>
        <taxon>Sordariomycetes</taxon>
        <taxon>Hypocreomycetidae</taxon>
        <taxon>Glomerellales</taxon>
        <taxon>Glomerellaceae</taxon>
        <taxon>Colletotrichum</taxon>
        <taxon>Colletotrichum graminicola species complex</taxon>
    </lineage>
</organism>
<sequence length="313" mass="34513">MTTTCTDPGDVRNYTIPTIRAVASTTATSPIANNMADAIYTSVVTDKSSSIVELARKHRNEDEAGRNAVAAHASQNRTRVDRRERARMVWRKYQDLVNKTPNDETIDVLKSVDPDFAYLEHLGWKDQAATEEGEDDWLPSWRSNKFFSGYLKGTFSGWRKEWVDETQAAKRPVDAAAGDVDQIGRIGSHTAAGQRRDAPGGREDDAGAAAGITAAPQVAKTKNQGSALQDSRQQSGRSERVVGLGTERETDGVSQGDDDVDDETLEGFYQWYTLVYRGLFVVTIVLFNQITHIYFTMWVGGGHLGYLSAKPTS</sequence>
<keyword evidence="3" id="KW-1185">Reference proteome</keyword>
<comment type="caution">
    <text evidence="2">The sequence shown here is derived from an EMBL/GenBank/DDBJ whole genome shotgun (WGS) entry which is preliminary data.</text>
</comment>
<feature type="compositionally biased region" description="Basic and acidic residues" evidence="1">
    <location>
        <begin position="194"/>
        <end position="205"/>
    </location>
</feature>
<dbReference type="GeneID" id="85448765"/>
<evidence type="ECO:0000313" key="2">
    <source>
        <dbReference type="EMBL" id="KAK1569648.1"/>
    </source>
</evidence>
<accession>A0AAD8PM23</accession>
<proteinExistence type="predicted"/>
<feature type="region of interest" description="Disordered" evidence="1">
    <location>
        <begin position="59"/>
        <end position="80"/>
    </location>
</feature>
<reference evidence="2" key="1">
    <citation type="submission" date="2021-06" db="EMBL/GenBank/DDBJ databases">
        <title>Comparative genomics, transcriptomics and evolutionary studies reveal genomic signatures of adaptation to plant cell wall in hemibiotrophic fungi.</title>
        <authorList>
            <consortium name="DOE Joint Genome Institute"/>
            <person name="Baroncelli R."/>
            <person name="Diaz J.F."/>
            <person name="Benocci T."/>
            <person name="Peng M."/>
            <person name="Battaglia E."/>
            <person name="Haridas S."/>
            <person name="Andreopoulos W."/>
            <person name="Labutti K."/>
            <person name="Pangilinan J."/>
            <person name="Floch G.L."/>
            <person name="Makela M.R."/>
            <person name="Henrissat B."/>
            <person name="Grigoriev I.V."/>
            <person name="Crouch J.A."/>
            <person name="De Vries R.P."/>
            <person name="Sukno S.A."/>
            <person name="Thon M.R."/>
        </authorList>
    </citation>
    <scope>NUCLEOTIDE SEQUENCE</scope>
    <source>
        <strain evidence="2">CBS 125086</strain>
    </source>
</reference>